<organism evidence="1 2">
    <name type="scientific">Venturia nashicola</name>
    <dbReference type="NCBI Taxonomy" id="86259"/>
    <lineage>
        <taxon>Eukaryota</taxon>
        <taxon>Fungi</taxon>
        <taxon>Dikarya</taxon>
        <taxon>Ascomycota</taxon>
        <taxon>Pezizomycotina</taxon>
        <taxon>Dothideomycetes</taxon>
        <taxon>Pleosporomycetidae</taxon>
        <taxon>Venturiales</taxon>
        <taxon>Venturiaceae</taxon>
        <taxon>Venturia</taxon>
    </lineage>
</organism>
<sequence>MDWFEETSEESETFSVVEMSRRKDLLLPFSSVRRDGNTCIADEVRGSRWRSTRRFSQTLPDWCKRAQGRTGPEQWGNMTGSSPMWLSLEISLNERGLLIGSSAWRALLKEHQATPGLSSSLWLRDLNALARP</sequence>
<evidence type="ECO:0000313" key="2">
    <source>
        <dbReference type="Proteomes" id="UP000298493"/>
    </source>
</evidence>
<evidence type="ECO:0000313" key="1">
    <source>
        <dbReference type="EMBL" id="TID24315.1"/>
    </source>
</evidence>
<proteinExistence type="predicted"/>
<gene>
    <name evidence="1" type="ORF">E6O75_ATG02680</name>
</gene>
<protein>
    <submittedName>
        <fullName evidence="1">Uncharacterized protein</fullName>
    </submittedName>
</protein>
<keyword evidence="2" id="KW-1185">Reference proteome</keyword>
<dbReference type="EMBL" id="SNSC02000005">
    <property type="protein sequence ID" value="TID24315.1"/>
    <property type="molecule type" value="Genomic_DNA"/>
</dbReference>
<name>A0A4Z1P7R2_9PEZI</name>
<reference evidence="1 2" key="1">
    <citation type="submission" date="2019-04" db="EMBL/GenBank/DDBJ databases">
        <title>High contiguity whole genome sequence and gene annotation resource for two Venturia nashicola isolates.</title>
        <authorList>
            <person name="Prokchorchik M."/>
            <person name="Won K."/>
            <person name="Lee Y."/>
            <person name="Choi E.D."/>
            <person name="Segonzac C."/>
            <person name="Sohn K.H."/>
        </authorList>
    </citation>
    <scope>NUCLEOTIDE SEQUENCE [LARGE SCALE GENOMIC DNA]</scope>
    <source>
        <strain evidence="1 2">PRI2</strain>
    </source>
</reference>
<dbReference type="Proteomes" id="UP000298493">
    <property type="component" value="Unassembled WGS sequence"/>
</dbReference>
<accession>A0A4Z1P7R2</accession>
<comment type="caution">
    <text evidence="1">The sequence shown here is derived from an EMBL/GenBank/DDBJ whole genome shotgun (WGS) entry which is preliminary data.</text>
</comment>
<dbReference type="AlphaFoldDB" id="A0A4Z1P7R2"/>